<comment type="caution">
    <text evidence="1">The sequence shown here is derived from an EMBL/GenBank/DDBJ whole genome shotgun (WGS) entry which is preliminary data.</text>
</comment>
<protein>
    <submittedName>
        <fullName evidence="1">Uncharacterized protein</fullName>
    </submittedName>
</protein>
<reference evidence="1" key="1">
    <citation type="submission" date="2017-07" db="EMBL/GenBank/DDBJ databases">
        <title>Taro Niue Genome Assembly and Annotation.</title>
        <authorList>
            <person name="Atibalentja N."/>
            <person name="Keating K."/>
            <person name="Fields C.J."/>
        </authorList>
    </citation>
    <scope>NUCLEOTIDE SEQUENCE</scope>
    <source>
        <strain evidence="1">Niue_2</strain>
        <tissue evidence="1">Leaf</tissue>
    </source>
</reference>
<gene>
    <name evidence="1" type="ORF">Taro_001443</name>
</gene>
<evidence type="ECO:0000313" key="1">
    <source>
        <dbReference type="EMBL" id="MQL69171.1"/>
    </source>
</evidence>
<proteinExistence type="predicted"/>
<accession>A0A843TEN8</accession>
<dbReference type="AlphaFoldDB" id="A0A843TEN8"/>
<keyword evidence="2" id="KW-1185">Reference proteome</keyword>
<organism evidence="1 2">
    <name type="scientific">Colocasia esculenta</name>
    <name type="common">Wild taro</name>
    <name type="synonym">Arum esculentum</name>
    <dbReference type="NCBI Taxonomy" id="4460"/>
    <lineage>
        <taxon>Eukaryota</taxon>
        <taxon>Viridiplantae</taxon>
        <taxon>Streptophyta</taxon>
        <taxon>Embryophyta</taxon>
        <taxon>Tracheophyta</taxon>
        <taxon>Spermatophyta</taxon>
        <taxon>Magnoliopsida</taxon>
        <taxon>Liliopsida</taxon>
        <taxon>Araceae</taxon>
        <taxon>Aroideae</taxon>
        <taxon>Colocasieae</taxon>
        <taxon>Colocasia</taxon>
    </lineage>
</organism>
<dbReference type="EMBL" id="NMUH01000030">
    <property type="protein sequence ID" value="MQL69171.1"/>
    <property type="molecule type" value="Genomic_DNA"/>
</dbReference>
<evidence type="ECO:0000313" key="2">
    <source>
        <dbReference type="Proteomes" id="UP000652761"/>
    </source>
</evidence>
<dbReference type="Proteomes" id="UP000652761">
    <property type="component" value="Unassembled WGS sequence"/>
</dbReference>
<sequence>MQYDFKIASNWACKRLSYWAQATYVSPPEKLLEPTPRPHSTLWIPGAGQEELGSVDECQIPPLWTLLPQLSKGQADR</sequence>
<name>A0A843TEN8_COLES</name>